<evidence type="ECO:0000256" key="9">
    <source>
        <dbReference type="SAM" id="MobiDB-lite"/>
    </source>
</evidence>
<evidence type="ECO:0000256" key="7">
    <source>
        <dbReference type="ARBA" id="ARBA00023242"/>
    </source>
</evidence>
<feature type="region of interest" description="Disordered" evidence="9">
    <location>
        <begin position="96"/>
        <end position="206"/>
    </location>
</feature>
<sequence>MAAELEPASAAGFPFPAPVQPVVKVEEQDPTDPEPWVGAERAGNAPCVVRASPRCPAAPVVKQEPVEEPILCWRVTGNGQLKEGPEALAGFLCSGLEQPQPHPGHVPKEEAEWGETPGPQEELPCVPKEEPLFQQEPDSPDTDETWDSADESSLGCFPRRGSWRGAEPSTWEAAVTNPKLEQGAADRTRRKTVNSPAVQGLRKRKTVLTSGRKRDSLWEYFEEIPSLGKKGKRAKCKQCKREMQGLVARMKRHRDNCLWGENDVDEDVDVSEEQCGSTGSHLSIRDFDWLCATTSESSVGPLSSSAAIKRISDHKVSVASKRFQSSSKTTTVDGFVVRTGKCQQDPIDEKIARFIYATNSPFRIVHNTCFVEMVECLRPGYTPPGRADVGGRLLDTVYKKELERCARNTAGKFASLSLAGWSDIPNDPVICACVRTEDGVAYLSEIIDTSGNAHTAEYFKDVAVRAVINCEQKFNCHVRSVVTDSAANVAKMRRCLEDKTEGCFLIAYGCSAHLMHLLAEDLGASPDIKEDVVEVAKYFRNNHFASASLKRAGGCKPILPHDVGWRAAVDCLEQFITSRPVLIKICEENRDKIDGRISSKVSNMGFKRSVEDMLGVLKPISIALSKLQSECCCIADAVEIWKALQETLKKEIPNQKVKLEAMKKRMDQALTPPHFLANALHP</sequence>
<dbReference type="GO" id="GO:0003677">
    <property type="term" value="F:DNA binding"/>
    <property type="evidence" value="ECO:0007669"/>
    <property type="project" value="InterPro"/>
</dbReference>
<dbReference type="RefSeq" id="XP_025051378.1">
    <property type="nucleotide sequence ID" value="XM_025195593.1"/>
</dbReference>
<feature type="domain" description="BED-type" evidence="10">
    <location>
        <begin position="212"/>
        <end position="253"/>
    </location>
</feature>
<evidence type="ECO:0000256" key="5">
    <source>
        <dbReference type="ARBA" id="ARBA00023015"/>
    </source>
</evidence>
<accession>A0A3Q0G013</accession>
<dbReference type="GO" id="GO:0005634">
    <property type="term" value="C:nucleus"/>
    <property type="evidence" value="ECO:0007669"/>
    <property type="project" value="UniProtKB-SubCell"/>
</dbReference>
<keyword evidence="3 8" id="KW-0863">Zinc-finger</keyword>
<dbReference type="InterPro" id="IPR052035">
    <property type="entry name" value="ZnF_BED_domain_contain"/>
</dbReference>
<evidence type="ECO:0000256" key="8">
    <source>
        <dbReference type="PROSITE-ProRule" id="PRU00027"/>
    </source>
</evidence>
<feature type="compositionally biased region" description="Acidic residues" evidence="9">
    <location>
        <begin position="138"/>
        <end position="150"/>
    </location>
</feature>
<keyword evidence="2" id="KW-0479">Metal-binding</keyword>
<keyword evidence="7" id="KW-0539">Nucleus</keyword>
<dbReference type="GeneID" id="102368925"/>
<gene>
    <name evidence="12" type="primary">LOC102368925</name>
</gene>
<evidence type="ECO:0000256" key="1">
    <source>
        <dbReference type="ARBA" id="ARBA00004123"/>
    </source>
</evidence>
<evidence type="ECO:0000313" key="11">
    <source>
        <dbReference type="Proteomes" id="UP000189705"/>
    </source>
</evidence>
<dbReference type="PROSITE" id="PS50808">
    <property type="entry name" value="ZF_BED"/>
    <property type="match status" value="1"/>
</dbReference>
<dbReference type="PANTHER" id="PTHR46481">
    <property type="entry name" value="ZINC FINGER BED DOMAIN-CONTAINING PROTEIN 4"/>
    <property type="match status" value="1"/>
</dbReference>
<dbReference type="GO" id="GO:0008270">
    <property type="term" value="F:zinc ion binding"/>
    <property type="evidence" value="ECO:0007669"/>
    <property type="project" value="UniProtKB-KW"/>
</dbReference>
<organism evidence="11 12">
    <name type="scientific">Alligator sinensis</name>
    <name type="common">Chinese alligator</name>
    <dbReference type="NCBI Taxonomy" id="38654"/>
    <lineage>
        <taxon>Eukaryota</taxon>
        <taxon>Metazoa</taxon>
        <taxon>Chordata</taxon>
        <taxon>Craniata</taxon>
        <taxon>Vertebrata</taxon>
        <taxon>Euteleostomi</taxon>
        <taxon>Archelosauria</taxon>
        <taxon>Archosauria</taxon>
        <taxon>Crocodylia</taxon>
        <taxon>Alligatoridae</taxon>
        <taxon>Alligatorinae</taxon>
        <taxon>Alligator</taxon>
    </lineage>
</organism>
<reference evidence="12" key="1">
    <citation type="submission" date="2025-08" db="UniProtKB">
        <authorList>
            <consortium name="RefSeq"/>
        </authorList>
    </citation>
    <scope>IDENTIFICATION</scope>
</reference>
<evidence type="ECO:0000259" key="10">
    <source>
        <dbReference type="PROSITE" id="PS50808"/>
    </source>
</evidence>
<dbReference type="InterPro" id="IPR003656">
    <property type="entry name" value="Znf_BED"/>
</dbReference>
<keyword evidence="11" id="KW-1185">Reference proteome</keyword>
<keyword evidence="6" id="KW-0804">Transcription</keyword>
<comment type="subcellular location">
    <subcellularLocation>
        <location evidence="1">Nucleus</location>
    </subcellularLocation>
</comment>
<evidence type="ECO:0000256" key="4">
    <source>
        <dbReference type="ARBA" id="ARBA00022833"/>
    </source>
</evidence>
<evidence type="ECO:0000313" key="12">
    <source>
        <dbReference type="RefSeq" id="XP_025051378.1"/>
    </source>
</evidence>
<dbReference type="InterPro" id="IPR012337">
    <property type="entry name" value="RNaseH-like_sf"/>
</dbReference>
<dbReference type="AlphaFoldDB" id="A0A3Q0G013"/>
<name>A0A3Q0G013_ALLSI</name>
<dbReference type="SUPFAM" id="SSF53098">
    <property type="entry name" value="Ribonuclease H-like"/>
    <property type="match status" value="1"/>
</dbReference>
<protein>
    <submittedName>
        <fullName evidence="12">Uncharacterized protein LOC102368925 isoform X2</fullName>
    </submittedName>
</protein>
<proteinExistence type="predicted"/>
<dbReference type="Proteomes" id="UP000189705">
    <property type="component" value="Unplaced"/>
</dbReference>
<evidence type="ECO:0000256" key="3">
    <source>
        <dbReference type="ARBA" id="ARBA00022771"/>
    </source>
</evidence>
<keyword evidence="4" id="KW-0862">Zinc</keyword>
<keyword evidence="5" id="KW-0805">Transcription regulation</keyword>
<dbReference type="PANTHER" id="PTHR46481:SF10">
    <property type="entry name" value="ZINC FINGER BED DOMAIN-CONTAINING PROTEIN 39"/>
    <property type="match status" value="1"/>
</dbReference>
<evidence type="ECO:0000256" key="6">
    <source>
        <dbReference type="ARBA" id="ARBA00023163"/>
    </source>
</evidence>
<evidence type="ECO:0000256" key="2">
    <source>
        <dbReference type="ARBA" id="ARBA00022723"/>
    </source>
</evidence>